<dbReference type="InterPro" id="IPR020945">
    <property type="entry name" value="DMSO/NO3_reduct_chaperone"/>
</dbReference>
<dbReference type="NCBIfam" id="TIGR00684">
    <property type="entry name" value="narJ"/>
    <property type="match status" value="1"/>
</dbReference>
<dbReference type="GO" id="GO:0016530">
    <property type="term" value="F:metallochaperone activity"/>
    <property type="evidence" value="ECO:0007669"/>
    <property type="project" value="TreeGrafter"/>
</dbReference>
<dbReference type="InterPro" id="IPR003765">
    <property type="entry name" value="NO3_reductase_chaperone_NarJ"/>
</dbReference>
<dbReference type="PANTHER" id="PTHR43680">
    <property type="entry name" value="NITRATE REDUCTASE MOLYBDENUM COFACTOR ASSEMBLY CHAPERONE"/>
    <property type="match status" value="1"/>
</dbReference>
<evidence type="ECO:0000313" key="2">
    <source>
        <dbReference type="EMBL" id="PIT59940.1"/>
    </source>
</evidence>
<evidence type="ECO:0000256" key="1">
    <source>
        <dbReference type="ARBA" id="ARBA00023063"/>
    </source>
</evidence>
<dbReference type="GO" id="GO:0051131">
    <property type="term" value="P:chaperone-mediated protein complex assembly"/>
    <property type="evidence" value="ECO:0007669"/>
    <property type="project" value="InterPro"/>
</dbReference>
<dbReference type="InterPro" id="IPR036411">
    <property type="entry name" value="TorD-like_sf"/>
</dbReference>
<keyword evidence="1" id="KW-0534">Nitrate assimilation</keyword>
<accession>A0A855G024</accession>
<dbReference type="Proteomes" id="UP000230463">
    <property type="component" value="Unassembled WGS sequence"/>
</dbReference>
<evidence type="ECO:0000313" key="3">
    <source>
        <dbReference type="Proteomes" id="UP000230463"/>
    </source>
</evidence>
<dbReference type="Gene3D" id="1.10.3480.10">
    <property type="entry name" value="TorD-like"/>
    <property type="match status" value="1"/>
</dbReference>
<dbReference type="AlphaFoldDB" id="A0A855G024"/>
<reference evidence="2 3" key="1">
    <citation type="journal article" date="2017" name="MBio">
        <title>Type VI secretion-mediated competition in the bee gut microbiome.</title>
        <authorList>
            <person name="Steele M.I."/>
            <person name="Kwong W.K."/>
            <person name="Powell J.E."/>
            <person name="Whiteley M."/>
            <person name="Moran N.A."/>
        </authorList>
    </citation>
    <scope>NUCLEOTIDE SEQUENCE [LARGE SCALE GENOMIC DNA]</scope>
    <source>
        <strain evidence="2 3">HK3</strain>
    </source>
</reference>
<name>A0A855G024_9NEIS</name>
<dbReference type="GO" id="GO:0042128">
    <property type="term" value="P:nitrate assimilation"/>
    <property type="evidence" value="ECO:0007669"/>
    <property type="project" value="UniProtKB-KW"/>
</dbReference>
<dbReference type="Pfam" id="PF02613">
    <property type="entry name" value="Nitrate_red_del"/>
    <property type="match status" value="1"/>
</dbReference>
<gene>
    <name evidence="2" type="ORF">BHC57_06620</name>
</gene>
<comment type="caution">
    <text evidence="2">The sequence shown here is derived from an EMBL/GenBank/DDBJ whole genome shotgun (WGS) entry which is preliminary data.</text>
</comment>
<sequence>MKMYKILSILLSYPRQEWLNHIEELSNAVSMQATVEQAAALQPFFAYLRTHDEISLQEVYVDTFDRSRHHALHLFEHLHGEDRARGQAMVDLLAEYQLRGLEPENNELPDYLPLFLEFLSSIEIQEAQNLLADAVHVIGYIAENLHKNQSVYAPVMDAVVALSPVAPEPLQAAPVRNMDEALEKFGPTAEGLEPLLSQPSVQEVQFFRNKKLS</sequence>
<dbReference type="GO" id="GO:0051082">
    <property type="term" value="F:unfolded protein binding"/>
    <property type="evidence" value="ECO:0007669"/>
    <property type="project" value="InterPro"/>
</dbReference>
<dbReference type="SUPFAM" id="SSF89155">
    <property type="entry name" value="TorD-like"/>
    <property type="match status" value="1"/>
</dbReference>
<organism evidence="2 3">
    <name type="scientific">Snodgrassella alvi</name>
    <dbReference type="NCBI Taxonomy" id="1196083"/>
    <lineage>
        <taxon>Bacteria</taxon>
        <taxon>Pseudomonadati</taxon>
        <taxon>Pseudomonadota</taxon>
        <taxon>Betaproteobacteria</taxon>
        <taxon>Neisseriales</taxon>
        <taxon>Neisseriaceae</taxon>
        <taxon>Snodgrassella</taxon>
    </lineage>
</organism>
<dbReference type="EMBL" id="MEIU01000057">
    <property type="protein sequence ID" value="PIT59940.1"/>
    <property type="molecule type" value="Genomic_DNA"/>
</dbReference>
<dbReference type="PANTHER" id="PTHR43680:SF2">
    <property type="entry name" value="NITRATE REDUCTASE MOLYBDENUM COFACTOR ASSEMBLY CHAPERONE NARJ"/>
    <property type="match status" value="1"/>
</dbReference>
<protein>
    <submittedName>
        <fullName evidence="2">Nitrate reductase molybdenum cofactor assembly chaperone</fullName>
    </submittedName>
</protein>
<proteinExistence type="predicted"/>